<sequence>MAKPTTHTKPRREPKKSTTRRVTPTTKVRSLQRDQQIKLRKALSKLAQVKCAVHSQPQPASTVLPVLPAIATLPQGLPMPPMPVFRPLIPPPFPVADYGTGDNASESSAPQATAAPSGIRLHVRFTDEGTTCSEEVVDTCTAALEAVYGELESGLSSDIEEDDLVSDTPSETALPASPSVSETPSEVSAQDTASDVPSEEPIQFSPAASESPEEPAPESMASKSSPTTPLVHTVLGNNVVITYHDHGDPTRPARRAPKHYHSLFPIQAAYKKQQAALGLPGAPEPPSRKSPAKKHSKSSPRAAKPTASPAKASTGAQFENLQPVSGSPMMGDLIAFKTLDLAPDYTPTVSAWKEALVVAIQPNNGQLQLKIHSAESQLLPPANDDSPRQRKTNRHLVITPPANDIRIDVVNPEPEANGLFHMTIDSLMDLRVVRTAATN</sequence>
<dbReference type="Proteomes" id="UP000268162">
    <property type="component" value="Unassembled WGS sequence"/>
</dbReference>
<feature type="compositionally biased region" description="Low complexity" evidence="1">
    <location>
        <begin position="176"/>
        <end position="189"/>
    </location>
</feature>
<feature type="compositionally biased region" description="Low complexity" evidence="1">
    <location>
        <begin position="20"/>
        <end position="29"/>
    </location>
</feature>
<dbReference type="Pfam" id="PF23086">
    <property type="entry name" value="Tudor_Coilin"/>
    <property type="match status" value="1"/>
</dbReference>
<feature type="compositionally biased region" description="Low complexity" evidence="1">
    <location>
        <begin position="217"/>
        <end position="226"/>
    </location>
</feature>
<gene>
    <name evidence="3" type="ORF">BJ085DRAFT_36853</name>
</gene>
<evidence type="ECO:0000256" key="1">
    <source>
        <dbReference type="SAM" id="MobiDB-lite"/>
    </source>
</evidence>
<feature type="region of interest" description="Disordered" evidence="1">
    <location>
        <begin position="273"/>
        <end position="324"/>
    </location>
</feature>
<dbReference type="EMBL" id="ML002874">
    <property type="protein sequence ID" value="RKP35422.1"/>
    <property type="molecule type" value="Genomic_DNA"/>
</dbReference>
<feature type="region of interest" description="Disordered" evidence="1">
    <location>
        <begin position="153"/>
        <end position="230"/>
    </location>
</feature>
<feature type="compositionally biased region" description="Low complexity" evidence="1">
    <location>
        <begin position="299"/>
        <end position="314"/>
    </location>
</feature>
<dbReference type="AlphaFoldDB" id="A0A4P9ZRY1"/>
<name>A0A4P9ZRY1_9FUNG</name>
<feature type="domain" description="Coilin tudor" evidence="2">
    <location>
        <begin position="316"/>
        <end position="371"/>
    </location>
</feature>
<reference evidence="4" key="1">
    <citation type="journal article" date="2018" name="Nat. Microbiol.">
        <title>Leveraging single-cell genomics to expand the fungal tree of life.</title>
        <authorList>
            <person name="Ahrendt S.R."/>
            <person name="Quandt C.A."/>
            <person name="Ciobanu D."/>
            <person name="Clum A."/>
            <person name="Salamov A."/>
            <person name="Andreopoulos B."/>
            <person name="Cheng J.F."/>
            <person name="Woyke T."/>
            <person name="Pelin A."/>
            <person name="Henrissat B."/>
            <person name="Reynolds N.K."/>
            <person name="Benny G.L."/>
            <person name="Smith M.E."/>
            <person name="James T.Y."/>
            <person name="Grigoriev I.V."/>
        </authorList>
    </citation>
    <scope>NUCLEOTIDE SEQUENCE [LARGE SCALE GENOMIC DNA]</scope>
    <source>
        <strain evidence="4">RSA 468</strain>
    </source>
</reference>
<evidence type="ECO:0000313" key="3">
    <source>
        <dbReference type="EMBL" id="RKP35422.1"/>
    </source>
</evidence>
<feature type="compositionally biased region" description="Basic residues" evidence="1">
    <location>
        <begin position="1"/>
        <end position="19"/>
    </location>
</feature>
<dbReference type="InterPro" id="IPR056398">
    <property type="entry name" value="Tudor_Coilin"/>
</dbReference>
<proteinExistence type="predicted"/>
<keyword evidence="4" id="KW-1185">Reference proteome</keyword>
<dbReference type="OrthoDB" id="74813at2759"/>
<evidence type="ECO:0000313" key="4">
    <source>
        <dbReference type="Proteomes" id="UP000268162"/>
    </source>
</evidence>
<evidence type="ECO:0000259" key="2">
    <source>
        <dbReference type="Pfam" id="PF23086"/>
    </source>
</evidence>
<protein>
    <recommendedName>
        <fullName evidence="2">Coilin tudor domain-containing protein</fullName>
    </recommendedName>
</protein>
<accession>A0A4P9ZRY1</accession>
<organism evidence="3 4">
    <name type="scientific">Dimargaris cristalligena</name>
    <dbReference type="NCBI Taxonomy" id="215637"/>
    <lineage>
        <taxon>Eukaryota</taxon>
        <taxon>Fungi</taxon>
        <taxon>Fungi incertae sedis</taxon>
        <taxon>Zoopagomycota</taxon>
        <taxon>Kickxellomycotina</taxon>
        <taxon>Dimargaritomycetes</taxon>
        <taxon>Dimargaritales</taxon>
        <taxon>Dimargaritaceae</taxon>
        <taxon>Dimargaris</taxon>
    </lineage>
</organism>
<feature type="compositionally biased region" description="Polar residues" evidence="1">
    <location>
        <begin position="315"/>
        <end position="324"/>
    </location>
</feature>
<feature type="region of interest" description="Disordered" evidence="1">
    <location>
        <begin position="1"/>
        <end position="34"/>
    </location>
</feature>